<evidence type="ECO:0000313" key="3">
    <source>
        <dbReference type="Proteomes" id="UP000033220"/>
    </source>
</evidence>
<name>H6SLJ9_PARPM</name>
<dbReference type="AlphaFoldDB" id="H6SLJ9"/>
<gene>
    <name evidence="2" type="ORF">RSPPHO_02238</name>
</gene>
<evidence type="ECO:0000313" key="2">
    <source>
        <dbReference type="EMBL" id="CCG08864.1"/>
    </source>
</evidence>
<reference evidence="2 3" key="1">
    <citation type="submission" date="2012-02" db="EMBL/GenBank/DDBJ databases">
        <title>Shotgun genome sequence of Phaeospirillum photometricum DSM 122.</title>
        <authorList>
            <person name="Duquesne K."/>
            <person name="Sturgis J."/>
        </authorList>
    </citation>
    <scope>NUCLEOTIDE SEQUENCE [LARGE SCALE GENOMIC DNA]</scope>
    <source>
        <strain evidence="3">DSM122</strain>
    </source>
</reference>
<keyword evidence="1" id="KW-0175">Coiled coil</keyword>
<proteinExistence type="predicted"/>
<feature type="coiled-coil region" evidence="1">
    <location>
        <begin position="65"/>
        <end position="92"/>
    </location>
</feature>
<dbReference type="KEGG" id="rpm:RSPPHO_02238"/>
<keyword evidence="3" id="KW-1185">Reference proteome</keyword>
<dbReference type="Proteomes" id="UP000033220">
    <property type="component" value="Chromosome DSM 122"/>
</dbReference>
<dbReference type="STRING" id="1150469.RSPPHO_02238"/>
<dbReference type="EMBL" id="HE663493">
    <property type="protein sequence ID" value="CCG08864.1"/>
    <property type="molecule type" value="Genomic_DNA"/>
</dbReference>
<dbReference type="HOGENOM" id="CLU_2318294_0_0_5"/>
<accession>H6SLJ9</accession>
<sequence length="99" mass="11515">MSVFGAPSIRLTRPMAPWRRFLLGVFLLVLGILAMERGLARLVGRGHRAVRERRWRQIRSYDARIKRTRAHLEKTLKELEDVSDEVAALQERLRRGPPS</sequence>
<evidence type="ECO:0000256" key="1">
    <source>
        <dbReference type="SAM" id="Coils"/>
    </source>
</evidence>
<protein>
    <submittedName>
        <fullName evidence="2">Uncharacterized protein</fullName>
    </submittedName>
</protein>
<organism evidence="2 3">
    <name type="scientific">Pararhodospirillum photometricum DSM 122</name>
    <dbReference type="NCBI Taxonomy" id="1150469"/>
    <lineage>
        <taxon>Bacteria</taxon>
        <taxon>Pseudomonadati</taxon>
        <taxon>Pseudomonadota</taxon>
        <taxon>Alphaproteobacteria</taxon>
        <taxon>Rhodospirillales</taxon>
        <taxon>Rhodospirillaceae</taxon>
        <taxon>Pararhodospirillum</taxon>
    </lineage>
</organism>